<protein>
    <recommendedName>
        <fullName evidence="3">Alpha-glucosidase/alpha-galactosidase</fullName>
    </recommendedName>
</protein>
<organism evidence="2">
    <name type="scientific">Ignisphaera aggregans</name>
    <dbReference type="NCBI Taxonomy" id="334771"/>
    <lineage>
        <taxon>Archaea</taxon>
        <taxon>Thermoproteota</taxon>
        <taxon>Thermoprotei</taxon>
        <taxon>Desulfurococcales</taxon>
        <taxon>Desulfurococcaceae</taxon>
        <taxon>Ignisphaera</taxon>
    </lineage>
</organism>
<comment type="caution">
    <text evidence="2">The sequence shown here is derived from an EMBL/GenBank/DDBJ whole genome shotgun (WGS) entry which is preliminary data.</text>
</comment>
<sequence>MAFIGAGSARWTSRILMDIFLNRDLHNSEIWLMDIDSYRLQIIGTYAKRYVEELKLSIKVFATRDRREAVRDADFVISTVLAKGYTHYETMREISERHGSFIAGVVLSEYIGNEERTLMLGSESSGFSYTSPH</sequence>
<dbReference type="SUPFAM" id="SSF51735">
    <property type="entry name" value="NAD(P)-binding Rossmann-fold domains"/>
    <property type="match status" value="1"/>
</dbReference>
<evidence type="ECO:0008006" key="3">
    <source>
        <dbReference type="Google" id="ProtNLM"/>
    </source>
</evidence>
<dbReference type="Gene3D" id="3.90.1820.10">
    <property type="entry name" value="AglA-like glucosidase"/>
    <property type="match status" value="1"/>
</dbReference>
<proteinExistence type="predicted"/>
<reference evidence="2" key="1">
    <citation type="journal article" date="2020" name="mSystems">
        <title>Genome- and Community-Level Interaction Insights into Carbon Utilization and Element Cycling Functions of Hydrothermarchaeota in Hydrothermal Sediment.</title>
        <authorList>
            <person name="Zhou Z."/>
            <person name="Liu Y."/>
            <person name="Xu W."/>
            <person name="Pan J."/>
            <person name="Luo Z.H."/>
            <person name="Li M."/>
        </authorList>
    </citation>
    <scope>NUCLEOTIDE SEQUENCE [LARGE SCALE GENOMIC DNA]</scope>
    <source>
        <strain evidence="2">SpSt-1105</strain>
    </source>
</reference>
<name>A0A7J3ZAM5_9CREN</name>
<dbReference type="AlphaFoldDB" id="A0A7J3ZAM5"/>
<dbReference type="Pfam" id="PF02056">
    <property type="entry name" value="Glyco_hydro_4"/>
    <property type="match status" value="1"/>
</dbReference>
<evidence type="ECO:0000313" key="2">
    <source>
        <dbReference type="EMBL" id="HHQ51243.1"/>
    </source>
</evidence>
<dbReference type="InterPro" id="IPR036291">
    <property type="entry name" value="NAD(P)-bd_dom_sf"/>
</dbReference>
<dbReference type="InterPro" id="IPR001088">
    <property type="entry name" value="Glyco_hydro_4"/>
</dbReference>
<accession>A0A7J3ZAM5</accession>
<dbReference type="GO" id="GO:0005975">
    <property type="term" value="P:carbohydrate metabolic process"/>
    <property type="evidence" value="ECO:0007669"/>
    <property type="project" value="InterPro"/>
</dbReference>
<dbReference type="GO" id="GO:0004553">
    <property type="term" value="F:hydrolase activity, hydrolyzing O-glycosyl compounds"/>
    <property type="evidence" value="ECO:0007669"/>
    <property type="project" value="InterPro"/>
</dbReference>
<evidence type="ECO:0000256" key="1">
    <source>
        <dbReference type="ARBA" id="ARBA00023027"/>
    </source>
</evidence>
<keyword evidence="1" id="KW-0520">NAD</keyword>
<dbReference type="EMBL" id="DRYQ01000116">
    <property type="protein sequence ID" value="HHQ51243.1"/>
    <property type="molecule type" value="Genomic_DNA"/>
</dbReference>
<gene>
    <name evidence="2" type="ORF">ENM66_07850</name>
</gene>
<dbReference type="InterPro" id="IPR053715">
    <property type="entry name" value="GH4_Enzyme_sf"/>
</dbReference>
<dbReference type="PANTHER" id="PTHR32092">
    <property type="entry name" value="6-PHOSPHO-BETA-GLUCOSIDASE-RELATED"/>
    <property type="match status" value="1"/>
</dbReference>